<dbReference type="GO" id="GO:0003677">
    <property type="term" value="F:DNA binding"/>
    <property type="evidence" value="ECO:0007669"/>
    <property type="project" value="UniProtKB-KW"/>
</dbReference>
<accession>A0A6N7S421</accession>
<evidence type="ECO:0000256" key="1">
    <source>
        <dbReference type="ARBA" id="ARBA00023125"/>
    </source>
</evidence>
<comment type="caution">
    <text evidence="3">The sequence shown here is derived from an EMBL/GenBank/DDBJ whole genome shotgun (WGS) entry which is preliminary data.</text>
</comment>
<dbReference type="EMBL" id="WKPJ01000004">
    <property type="protein sequence ID" value="MSA88627.1"/>
    <property type="molecule type" value="Genomic_DNA"/>
</dbReference>
<evidence type="ECO:0000313" key="4">
    <source>
        <dbReference type="EMBL" id="MSC32174.1"/>
    </source>
</evidence>
<dbReference type="PANTHER" id="PTHR46558">
    <property type="entry name" value="TRACRIPTIONAL REGULATORY PROTEIN-RELATED-RELATED"/>
    <property type="match status" value="1"/>
</dbReference>
<dbReference type="OrthoDB" id="9812495at2"/>
<dbReference type="CDD" id="cd00093">
    <property type="entry name" value="HTH_XRE"/>
    <property type="match status" value="1"/>
</dbReference>
<evidence type="ECO:0000313" key="5">
    <source>
        <dbReference type="Proteomes" id="UP000433575"/>
    </source>
</evidence>
<dbReference type="InterPro" id="IPR011990">
    <property type="entry name" value="TPR-like_helical_dom_sf"/>
</dbReference>
<dbReference type="Gene3D" id="1.25.40.10">
    <property type="entry name" value="Tetratricopeptide repeat domain"/>
    <property type="match status" value="1"/>
</dbReference>
<organism evidence="3 5">
    <name type="scientific">Holdemania massiliensis</name>
    <dbReference type="NCBI Taxonomy" id="1468449"/>
    <lineage>
        <taxon>Bacteria</taxon>
        <taxon>Bacillati</taxon>
        <taxon>Bacillota</taxon>
        <taxon>Erysipelotrichia</taxon>
        <taxon>Erysipelotrichales</taxon>
        <taxon>Erysipelotrichaceae</taxon>
        <taxon>Holdemania</taxon>
    </lineage>
</organism>
<feature type="domain" description="HTH cro/C1-type" evidence="2">
    <location>
        <begin position="15"/>
        <end position="69"/>
    </location>
</feature>
<dbReference type="Proteomes" id="UP000480929">
    <property type="component" value="Unassembled WGS sequence"/>
</dbReference>
<gene>
    <name evidence="4" type="ORF">GKD88_03470</name>
    <name evidence="3" type="ORF">GKE08_04740</name>
</gene>
<dbReference type="Proteomes" id="UP000433575">
    <property type="component" value="Unassembled WGS sequence"/>
</dbReference>
<evidence type="ECO:0000313" key="3">
    <source>
        <dbReference type="EMBL" id="MSA88627.1"/>
    </source>
</evidence>
<protein>
    <submittedName>
        <fullName evidence="3">Helix-turn-helix domain-containing protein</fullName>
    </submittedName>
</protein>
<proteinExistence type="predicted"/>
<dbReference type="Gene3D" id="1.10.260.40">
    <property type="entry name" value="lambda repressor-like DNA-binding domains"/>
    <property type="match status" value="1"/>
</dbReference>
<dbReference type="SMART" id="SM00530">
    <property type="entry name" value="HTH_XRE"/>
    <property type="match status" value="1"/>
</dbReference>
<keyword evidence="1" id="KW-0238">DNA-binding</keyword>
<dbReference type="InterPro" id="IPR001387">
    <property type="entry name" value="Cro/C1-type_HTH"/>
</dbReference>
<dbReference type="InterPro" id="IPR010982">
    <property type="entry name" value="Lambda_DNA-bd_dom_sf"/>
</dbReference>
<dbReference type="SUPFAM" id="SSF47413">
    <property type="entry name" value="lambda repressor-like DNA-binding domains"/>
    <property type="match status" value="1"/>
</dbReference>
<dbReference type="PANTHER" id="PTHR46558:SF11">
    <property type="entry name" value="HTH-TYPE TRANSCRIPTIONAL REGULATOR XRE"/>
    <property type="match status" value="1"/>
</dbReference>
<reference evidence="5 6" key="1">
    <citation type="journal article" date="2019" name="Nat. Med.">
        <title>A library of human gut bacterial isolates paired with longitudinal multiomics data enables mechanistic microbiome research.</title>
        <authorList>
            <person name="Poyet M."/>
            <person name="Groussin M."/>
            <person name="Gibbons S.M."/>
            <person name="Avila-Pacheco J."/>
            <person name="Jiang X."/>
            <person name="Kearney S.M."/>
            <person name="Perrotta A.R."/>
            <person name="Berdy B."/>
            <person name="Zhao S."/>
            <person name="Lieberman T.D."/>
            <person name="Swanson P.K."/>
            <person name="Smith M."/>
            <person name="Roesemann S."/>
            <person name="Alexander J.E."/>
            <person name="Rich S.A."/>
            <person name="Livny J."/>
            <person name="Vlamakis H."/>
            <person name="Clish C."/>
            <person name="Bullock K."/>
            <person name="Deik A."/>
            <person name="Scott J."/>
            <person name="Pierce K.A."/>
            <person name="Xavier R.J."/>
            <person name="Alm E.J."/>
        </authorList>
    </citation>
    <scope>NUCLEOTIDE SEQUENCE [LARGE SCALE GENOMIC DNA]</scope>
    <source>
        <strain evidence="3 5">BIOML-A4</strain>
        <strain evidence="4 6">BIOML-A5</strain>
    </source>
</reference>
<dbReference type="PROSITE" id="PS50943">
    <property type="entry name" value="HTH_CROC1"/>
    <property type="match status" value="1"/>
</dbReference>
<keyword evidence="6" id="KW-1185">Reference proteome</keyword>
<evidence type="ECO:0000259" key="2">
    <source>
        <dbReference type="PROSITE" id="PS50943"/>
    </source>
</evidence>
<dbReference type="AlphaFoldDB" id="A0A6N7S421"/>
<name>A0A6N7S421_9FIRM</name>
<dbReference type="Pfam" id="PF01381">
    <property type="entry name" value="HTH_3"/>
    <property type="match status" value="1"/>
</dbReference>
<dbReference type="EMBL" id="WKPI01000003">
    <property type="protein sequence ID" value="MSC32174.1"/>
    <property type="molecule type" value="Genomic_DNA"/>
</dbReference>
<evidence type="ECO:0000313" key="6">
    <source>
        <dbReference type="Proteomes" id="UP000480929"/>
    </source>
</evidence>
<sequence length="362" mass="41291">MSGRKEIRMKINEIIRQRRKALGLTQEQIAQRLGVSAPAVNKWESGVSYPDITLLPPLARLLKIDLNTLLSFKEELTEAEIADLVRELTQVIQTGQVEAALLYAREQAEEYPSCLPLLYALASVLKSCSMLLSEHSEEADALIRQWLEQCAQGEDGQVRDGAIGFLFLDALKQEQFEEARQLLNRLPQPPMIDKQQLQVNLYLRSKETEKALEMMERRLIKTANDLSMQLGTLANLTIKDQPETAQRYLQLCRWIGEQLDLMPYNLAYADWTAATDRQDSEAALAALEAMFQALKTPWIASHSALYPHIQDQNDMSTFGALLSQSLLKALQQDETMQFLRQSPRYEQVLHKLHEITESHIEK</sequence>